<protein>
    <submittedName>
        <fullName evidence="3">Ribonuclease H-like domain-containing protein</fullName>
    </submittedName>
</protein>
<dbReference type="EMBL" id="BQNB010013666">
    <property type="protein sequence ID" value="GJT18778.1"/>
    <property type="molecule type" value="Genomic_DNA"/>
</dbReference>
<evidence type="ECO:0000313" key="4">
    <source>
        <dbReference type="Proteomes" id="UP001151760"/>
    </source>
</evidence>
<organism evidence="3 4">
    <name type="scientific">Tanacetum coccineum</name>
    <dbReference type="NCBI Taxonomy" id="301880"/>
    <lineage>
        <taxon>Eukaryota</taxon>
        <taxon>Viridiplantae</taxon>
        <taxon>Streptophyta</taxon>
        <taxon>Embryophyta</taxon>
        <taxon>Tracheophyta</taxon>
        <taxon>Spermatophyta</taxon>
        <taxon>Magnoliopsida</taxon>
        <taxon>eudicotyledons</taxon>
        <taxon>Gunneridae</taxon>
        <taxon>Pentapetalae</taxon>
        <taxon>asterids</taxon>
        <taxon>campanulids</taxon>
        <taxon>Asterales</taxon>
        <taxon>Asteraceae</taxon>
        <taxon>Asteroideae</taxon>
        <taxon>Anthemideae</taxon>
        <taxon>Anthemidinae</taxon>
        <taxon>Tanacetum</taxon>
    </lineage>
</organism>
<evidence type="ECO:0000313" key="3">
    <source>
        <dbReference type="EMBL" id="GJT18778.1"/>
    </source>
</evidence>
<keyword evidence="4" id="KW-1185">Reference proteome</keyword>
<dbReference type="InterPro" id="IPR039537">
    <property type="entry name" value="Retrotran_Ty1/copia-like"/>
</dbReference>
<accession>A0ABQ5BYF2</accession>
<dbReference type="InterPro" id="IPR001584">
    <property type="entry name" value="Integrase_cat-core"/>
</dbReference>
<reference evidence="3" key="2">
    <citation type="submission" date="2022-01" db="EMBL/GenBank/DDBJ databases">
        <authorList>
            <person name="Yamashiro T."/>
            <person name="Shiraishi A."/>
            <person name="Satake H."/>
            <person name="Nakayama K."/>
        </authorList>
    </citation>
    <scope>NUCLEOTIDE SEQUENCE</scope>
</reference>
<name>A0ABQ5BYF2_9ASTR</name>
<dbReference type="InterPro" id="IPR057670">
    <property type="entry name" value="SH3_retrovirus"/>
</dbReference>
<sequence length="442" mass="50178">MAIPKMNINEKFHGNDDANEYGKFHQELDLVVFEQEIQGASKTSSSAQNVAFVSQSKSSTNKVKSGFTGAYNTCTPSTSSTNVPEKEVLADIEEMDINWQIAMIAIRMKKFYKKTGRRVRGIGNVQQRGHMMERRRETHNYQHQEAGKQEKNQMGLLTMDDGISSTQEHIESHRVKIIRSDNGTEFKNRDMLEFCGNKGIKQEYSNARTPQQNGVAERMNRTLIEAARTMLADSLLPTTFWAEAVSTACYIFNRVRVTKPQHKTPYELLFGHKPIISYIRPFGCHVTILDTLSVLGKFDRKSDEGFLVGYSLNSKAYRVYNLVTKRVEVNLHVNFLEEKPNVKGVGYRWMFDIDYLTDSENYIPVCLENQANNAGISEETKSTGTSQTPESISSEEKDEEVEFIVVPSSVKILEEKDESRTSSTNSKQEETLASNLLISQEK</sequence>
<evidence type="ECO:0000256" key="1">
    <source>
        <dbReference type="SAM" id="MobiDB-lite"/>
    </source>
</evidence>
<dbReference type="InterPro" id="IPR012337">
    <property type="entry name" value="RNaseH-like_sf"/>
</dbReference>
<proteinExistence type="predicted"/>
<feature type="region of interest" description="Disordered" evidence="1">
    <location>
        <begin position="414"/>
        <end position="442"/>
    </location>
</feature>
<dbReference type="InterPro" id="IPR036397">
    <property type="entry name" value="RNaseH_sf"/>
</dbReference>
<dbReference type="PANTHER" id="PTHR42648:SF32">
    <property type="entry name" value="RIBONUCLEASE H-LIKE DOMAIN, GAG-PRE-INTEGRASE DOMAIN PROTEIN-RELATED"/>
    <property type="match status" value="1"/>
</dbReference>
<gene>
    <name evidence="3" type="ORF">Tco_0877484</name>
</gene>
<dbReference type="PANTHER" id="PTHR42648">
    <property type="entry name" value="TRANSPOSASE, PUTATIVE-RELATED"/>
    <property type="match status" value="1"/>
</dbReference>
<feature type="compositionally biased region" description="Polar residues" evidence="1">
    <location>
        <begin position="382"/>
        <end position="392"/>
    </location>
</feature>
<dbReference type="PROSITE" id="PS50994">
    <property type="entry name" value="INTEGRASE"/>
    <property type="match status" value="1"/>
</dbReference>
<feature type="compositionally biased region" description="Polar residues" evidence="1">
    <location>
        <begin position="421"/>
        <end position="442"/>
    </location>
</feature>
<feature type="domain" description="Integrase catalytic" evidence="2">
    <location>
        <begin position="176"/>
        <end position="273"/>
    </location>
</feature>
<dbReference type="Gene3D" id="3.30.420.10">
    <property type="entry name" value="Ribonuclease H-like superfamily/Ribonuclease H"/>
    <property type="match status" value="1"/>
</dbReference>
<evidence type="ECO:0000259" key="2">
    <source>
        <dbReference type="PROSITE" id="PS50994"/>
    </source>
</evidence>
<dbReference type="Pfam" id="PF25597">
    <property type="entry name" value="SH3_retrovirus"/>
    <property type="match status" value="1"/>
</dbReference>
<dbReference type="Proteomes" id="UP001151760">
    <property type="component" value="Unassembled WGS sequence"/>
</dbReference>
<feature type="region of interest" description="Disordered" evidence="1">
    <location>
        <begin position="377"/>
        <end position="400"/>
    </location>
</feature>
<reference evidence="3" key="1">
    <citation type="journal article" date="2022" name="Int. J. Mol. Sci.">
        <title>Draft Genome of Tanacetum Coccineum: Genomic Comparison of Closely Related Tanacetum-Family Plants.</title>
        <authorList>
            <person name="Yamashiro T."/>
            <person name="Shiraishi A."/>
            <person name="Nakayama K."/>
            <person name="Satake H."/>
        </authorList>
    </citation>
    <scope>NUCLEOTIDE SEQUENCE</scope>
</reference>
<dbReference type="SUPFAM" id="SSF53098">
    <property type="entry name" value="Ribonuclease H-like"/>
    <property type="match status" value="1"/>
</dbReference>
<comment type="caution">
    <text evidence="3">The sequence shown here is derived from an EMBL/GenBank/DDBJ whole genome shotgun (WGS) entry which is preliminary data.</text>
</comment>